<dbReference type="RefSeq" id="WP_090474031.1">
    <property type="nucleotide sequence ID" value="NZ_LT629710.1"/>
</dbReference>
<proteinExistence type="predicted"/>
<dbReference type="Proteomes" id="UP000198741">
    <property type="component" value="Chromosome I"/>
</dbReference>
<accession>A0A1H0HGZ0</accession>
<protein>
    <submittedName>
        <fullName evidence="1">Uncharacterized protein</fullName>
    </submittedName>
</protein>
<dbReference type="AlphaFoldDB" id="A0A1H0HGZ0"/>
<evidence type="ECO:0000313" key="2">
    <source>
        <dbReference type="Proteomes" id="UP000198741"/>
    </source>
</evidence>
<reference evidence="1 2" key="1">
    <citation type="submission" date="2016-10" db="EMBL/GenBank/DDBJ databases">
        <authorList>
            <person name="de Groot N.N."/>
        </authorList>
    </citation>
    <scope>NUCLEOTIDE SEQUENCE [LARGE SCALE GENOMIC DNA]</scope>
    <source>
        <strain evidence="2">P4-7,KCTC 19426,CECT 7604</strain>
    </source>
</reference>
<name>A0A1H0HGZ0_9ACTN</name>
<dbReference type="STRING" id="1090615.SAMN04515671_0059"/>
<dbReference type="EMBL" id="LT629710">
    <property type="protein sequence ID" value="SDO18121.1"/>
    <property type="molecule type" value="Genomic_DNA"/>
</dbReference>
<keyword evidence="2" id="KW-1185">Reference proteome</keyword>
<organism evidence="1 2">
    <name type="scientific">Nakamurella panacisegetis</name>
    <dbReference type="NCBI Taxonomy" id="1090615"/>
    <lineage>
        <taxon>Bacteria</taxon>
        <taxon>Bacillati</taxon>
        <taxon>Actinomycetota</taxon>
        <taxon>Actinomycetes</taxon>
        <taxon>Nakamurellales</taxon>
        <taxon>Nakamurellaceae</taxon>
        <taxon>Nakamurella</taxon>
    </lineage>
</organism>
<gene>
    <name evidence="1" type="ORF">SAMN04515671_0059</name>
</gene>
<evidence type="ECO:0000313" key="1">
    <source>
        <dbReference type="EMBL" id="SDO18121.1"/>
    </source>
</evidence>
<sequence>MSTATKAKTAARQRVVSEIDTMLQINGNTPTAHDWVPRVVMMKYEIRCANHPTDAELAECYSVAKELAERS</sequence>